<evidence type="ECO:0000313" key="2">
    <source>
        <dbReference type="EMBL" id="AOW68570.1"/>
    </source>
</evidence>
<accession>A0A1U7AFQ9</accession>
<protein>
    <submittedName>
        <fullName evidence="2">NADH dehydrogenase subunit 4L</fullName>
    </submittedName>
</protein>
<sequence length="99" mass="11203">MSFKLSMLMMSIISMCWWRKNIITMLLSMEFLLISLYYFISQLITTISLSSFLIMLVMMVSGSSLGLSLLISLSQTHNSSSTTSINMFTFAKTSFNLSL</sequence>
<proteinExistence type="predicted"/>
<dbReference type="Gene3D" id="1.10.287.3510">
    <property type="match status" value="1"/>
</dbReference>
<feature type="transmembrane region" description="Helical" evidence="1">
    <location>
        <begin position="52"/>
        <end position="73"/>
    </location>
</feature>
<feature type="transmembrane region" description="Helical" evidence="1">
    <location>
        <begin position="21"/>
        <end position="40"/>
    </location>
</feature>
<keyword evidence="1" id="KW-0812">Transmembrane</keyword>
<organism evidence="2">
    <name type="scientific">Ebrechtella tricuspidata</name>
    <dbReference type="NCBI Taxonomy" id="1112414"/>
    <lineage>
        <taxon>Eukaryota</taxon>
        <taxon>Metazoa</taxon>
        <taxon>Ecdysozoa</taxon>
        <taxon>Arthropoda</taxon>
        <taxon>Chelicerata</taxon>
        <taxon>Arachnida</taxon>
        <taxon>Araneae</taxon>
        <taxon>Araneomorphae</taxon>
        <taxon>Entelegynae</taxon>
        <taxon>Dionycha</taxon>
        <taxon>Thomisidae</taxon>
        <taxon>Ebrechtella</taxon>
    </lineage>
</organism>
<evidence type="ECO:0000256" key="1">
    <source>
        <dbReference type="SAM" id="Phobius"/>
    </source>
</evidence>
<dbReference type="EMBL" id="KU852748">
    <property type="protein sequence ID" value="AOW68570.1"/>
    <property type="molecule type" value="Genomic_DNA"/>
</dbReference>
<name>A0A1U7AFQ9_9ARAC</name>
<reference evidence="2" key="1">
    <citation type="submission" date="2016-02" db="EMBL/GenBank/DDBJ databases">
        <title>The complete mitochondrial genome of spider Ebrechtella tricuspidata (Araneae: Thomisidae).</title>
        <authorList>
            <person name="Fang W."/>
            <person name="Wang Z."/>
            <person name="Li C."/>
            <person name="Yu X."/>
        </authorList>
    </citation>
    <scope>NUCLEOTIDE SEQUENCE</scope>
</reference>
<keyword evidence="1" id="KW-0472">Membrane</keyword>
<gene>
    <name evidence="2" type="primary">ND4L</name>
</gene>
<dbReference type="AlphaFoldDB" id="A0A1U7AFQ9"/>
<keyword evidence="1" id="KW-1133">Transmembrane helix</keyword>
<geneLocation type="mitochondrion" evidence="2"/>
<keyword evidence="2" id="KW-0496">Mitochondrion</keyword>